<name>A0A329K912_9MYCO</name>
<organism evidence="1 2">
    <name type="scientific">Mycobacterium colombiense</name>
    <dbReference type="NCBI Taxonomy" id="339268"/>
    <lineage>
        <taxon>Bacteria</taxon>
        <taxon>Bacillati</taxon>
        <taxon>Actinomycetota</taxon>
        <taxon>Actinomycetes</taxon>
        <taxon>Mycobacteriales</taxon>
        <taxon>Mycobacteriaceae</taxon>
        <taxon>Mycobacterium</taxon>
        <taxon>Mycobacterium avium complex (MAC)</taxon>
    </lineage>
</organism>
<evidence type="ECO:0000313" key="2">
    <source>
        <dbReference type="Proteomes" id="UP000250347"/>
    </source>
</evidence>
<reference evidence="1 2" key="1">
    <citation type="submission" date="2018-06" db="EMBL/GenBank/DDBJ databases">
        <title>NTM in soil in Japan.</title>
        <authorList>
            <person name="Ohya K."/>
        </authorList>
    </citation>
    <scope>NUCLEOTIDE SEQUENCE [LARGE SCALE GENOMIC DNA]</scope>
    <source>
        <strain evidence="1 2">GF76</strain>
    </source>
</reference>
<protein>
    <submittedName>
        <fullName evidence="1">Uncharacterized protein</fullName>
    </submittedName>
</protein>
<comment type="caution">
    <text evidence="1">The sequence shown here is derived from an EMBL/GenBank/DDBJ whole genome shotgun (WGS) entry which is preliminary data.</text>
</comment>
<dbReference type="EMBL" id="QMEU01000119">
    <property type="protein sequence ID" value="RAU90511.1"/>
    <property type="molecule type" value="Genomic_DNA"/>
</dbReference>
<sequence length="101" mass="10676">MDSSEDTRDADVRAHHPAASIPVAGPVGLVAGDAQWRGTQMVDTVADRAIDNVFEAVNTTATHLGRIVGLVAGAAGRAAQEVVDLVWDYRDLANEVRKPAE</sequence>
<dbReference type="AlphaFoldDB" id="A0A329K912"/>
<proteinExistence type="predicted"/>
<evidence type="ECO:0000313" key="1">
    <source>
        <dbReference type="EMBL" id="RAU90511.1"/>
    </source>
</evidence>
<gene>
    <name evidence="1" type="ORF">DQP58_23075</name>
</gene>
<dbReference type="Proteomes" id="UP000250347">
    <property type="component" value="Unassembled WGS sequence"/>
</dbReference>
<accession>A0A329K912</accession>